<dbReference type="RefSeq" id="WP_092534849.1">
    <property type="nucleotide sequence ID" value="NZ_FNKQ01000002.1"/>
</dbReference>
<dbReference type="Proteomes" id="UP000255421">
    <property type="component" value="Unassembled WGS sequence"/>
</dbReference>
<dbReference type="OrthoDB" id="17914at2157"/>
<dbReference type="Gene3D" id="1.10.3210.50">
    <property type="match status" value="1"/>
</dbReference>
<dbReference type="Pfam" id="PF01966">
    <property type="entry name" value="HD"/>
    <property type="match status" value="1"/>
</dbReference>
<organism evidence="3 4">
    <name type="scientific">Halopelagius longus</name>
    <dbReference type="NCBI Taxonomy" id="1236180"/>
    <lineage>
        <taxon>Archaea</taxon>
        <taxon>Methanobacteriati</taxon>
        <taxon>Methanobacteriota</taxon>
        <taxon>Stenosarchaea group</taxon>
        <taxon>Halobacteria</taxon>
        <taxon>Halobacteriales</taxon>
        <taxon>Haloferacaceae</taxon>
    </lineage>
</organism>
<evidence type="ECO:0000259" key="1">
    <source>
        <dbReference type="PROSITE" id="PS51831"/>
    </source>
</evidence>
<gene>
    <name evidence="2" type="ORF">DWB78_00835</name>
    <name evidence="3" type="ORF">SAMN05216278_1336</name>
</gene>
<dbReference type="InterPro" id="IPR006675">
    <property type="entry name" value="HDIG_dom"/>
</dbReference>
<evidence type="ECO:0000313" key="4">
    <source>
        <dbReference type="Proteomes" id="UP000199289"/>
    </source>
</evidence>
<dbReference type="PANTHER" id="PTHR33594">
    <property type="entry name" value="SUPERFAMILY HYDROLASE, PUTATIVE (AFU_ORTHOLOGUE AFUA_1G03035)-RELATED"/>
    <property type="match status" value="1"/>
</dbReference>
<dbReference type="NCBIfam" id="TIGR00277">
    <property type="entry name" value="HDIG"/>
    <property type="match status" value="1"/>
</dbReference>
<accession>A0A1H1AHG8</accession>
<dbReference type="Proteomes" id="UP000199289">
    <property type="component" value="Unassembled WGS sequence"/>
</dbReference>
<feature type="domain" description="HD" evidence="1">
    <location>
        <begin position="25"/>
        <end position="132"/>
    </location>
</feature>
<dbReference type="AlphaFoldDB" id="A0A1H1AHG8"/>
<reference evidence="4" key="1">
    <citation type="submission" date="2016-10" db="EMBL/GenBank/DDBJ databases">
        <authorList>
            <person name="Varghese N."/>
            <person name="Submissions S."/>
        </authorList>
    </citation>
    <scope>NUCLEOTIDE SEQUENCE [LARGE SCALE GENOMIC DNA]</scope>
    <source>
        <strain evidence="4">CGMCC 1.12397</strain>
    </source>
</reference>
<dbReference type="PROSITE" id="PS51831">
    <property type="entry name" value="HD"/>
    <property type="match status" value="1"/>
</dbReference>
<evidence type="ECO:0000313" key="2">
    <source>
        <dbReference type="EMBL" id="RDI70379.1"/>
    </source>
</evidence>
<dbReference type="InterPro" id="IPR003607">
    <property type="entry name" value="HD/PDEase_dom"/>
</dbReference>
<keyword evidence="5" id="KW-1185">Reference proteome</keyword>
<reference evidence="2 5" key="3">
    <citation type="submission" date="2018-07" db="EMBL/GenBank/DDBJ databases">
        <title>Genome sequence of extremly halophilic archaeon Halopelagius longus strain BC12-B1.</title>
        <authorList>
            <person name="Zhang X."/>
        </authorList>
    </citation>
    <scope>NUCLEOTIDE SEQUENCE [LARGE SCALE GENOMIC DNA]</scope>
    <source>
        <strain evidence="2 5">BC12-B1</strain>
    </source>
</reference>
<dbReference type="EMBL" id="FNKQ01000002">
    <property type="protein sequence ID" value="SDQ39060.1"/>
    <property type="molecule type" value="Genomic_DNA"/>
</dbReference>
<dbReference type="EMBL" id="QQST01000001">
    <property type="protein sequence ID" value="RDI70379.1"/>
    <property type="molecule type" value="Genomic_DNA"/>
</dbReference>
<protein>
    <submittedName>
        <fullName evidence="2">HD domain-containing protein</fullName>
    </submittedName>
</protein>
<dbReference type="SUPFAM" id="SSF109604">
    <property type="entry name" value="HD-domain/PDEase-like"/>
    <property type="match status" value="1"/>
</dbReference>
<dbReference type="PANTHER" id="PTHR33594:SF1">
    <property type="entry name" value="HD_PDEASE DOMAIN-CONTAINING PROTEIN"/>
    <property type="match status" value="1"/>
</dbReference>
<name>A0A1H1AHG8_9EURY</name>
<reference evidence="3" key="2">
    <citation type="submission" date="2016-10" db="EMBL/GenBank/DDBJ databases">
        <authorList>
            <person name="de Groot N.N."/>
        </authorList>
    </citation>
    <scope>NUCLEOTIDE SEQUENCE [LARGE SCALE GENOMIC DNA]</scope>
    <source>
        <strain evidence="3">CGMCC 1.12397</strain>
    </source>
</reference>
<evidence type="ECO:0000313" key="3">
    <source>
        <dbReference type="EMBL" id="SDQ39060.1"/>
    </source>
</evidence>
<dbReference type="SMART" id="SM00471">
    <property type="entry name" value="HDc"/>
    <property type="match status" value="1"/>
</dbReference>
<dbReference type="CDD" id="cd00077">
    <property type="entry name" value="HDc"/>
    <property type="match status" value="1"/>
</dbReference>
<proteinExistence type="predicted"/>
<dbReference type="InterPro" id="IPR006674">
    <property type="entry name" value="HD_domain"/>
</dbReference>
<evidence type="ECO:0000313" key="5">
    <source>
        <dbReference type="Proteomes" id="UP000255421"/>
    </source>
</evidence>
<sequence length="217" mass="23875">MTQELGPLARRLALPYYEDALPGHDSFHASRVHNLSARLADEWDAPVDREVLAAAAWLHDIGRPLERTGEIDDHDRWGAAEARTLLEAEGVATDRIDAIQHCIRAHSIRTSSPEPETPEAKLLFDADKLEAIGAVGIVRMACIVGERSGEAGQKYGIIGDASASGGAATNLPDITLLREWSEERLNALYTPPGRRSGESRWSFMTEFFAQFDRETAL</sequence>